<evidence type="ECO:0000313" key="2">
    <source>
        <dbReference type="EMBL" id="PLW33226.1"/>
    </source>
</evidence>
<accession>A0A2N5U673</accession>
<dbReference type="AlphaFoldDB" id="A0A2N5U673"/>
<evidence type="ECO:0000256" key="1">
    <source>
        <dbReference type="SAM" id="MobiDB-lite"/>
    </source>
</evidence>
<evidence type="ECO:0000313" key="3">
    <source>
        <dbReference type="Proteomes" id="UP000235392"/>
    </source>
</evidence>
<gene>
    <name evidence="2" type="ORF">PCASD_09501</name>
</gene>
<name>A0A2N5U673_9BASI</name>
<reference evidence="2 3" key="1">
    <citation type="submission" date="2017-11" db="EMBL/GenBank/DDBJ databases">
        <title>De novo assembly and phasing of dikaryotic genomes from two isolates of Puccinia coronata f. sp. avenae, the causal agent of oat crown rust.</title>
        <authorList>
            <person name="Miller M.E."/>
            <person name="Zhang Y."/>
            <person name="Omidvar V."/>
            <person name="Sperschneider J."/>
            <person name="Schwessinger B."/>
            <person name="Raley C."/>
            <person name="Palmer J.M."/>
            <person name="Garnica D."/>
            <person name="Upadhyaya N."/>
            <person name="Rathjen J."/>
            <person name="Taylor J.M."/>
            <person name="Park R.F."/>
            <person name="Dodds P.N."/>
            <person name="Hirsch C.D."/>
            <person name="Kianian S.F."/>
            <person name="Figueroa M."/>
        </authorList>
    </citation>
    <scope>NUCLEOTIDE SEQUENCE [LARGE SCALE GENOMIC DNA]</scope>
    <source>
        <strain evidence="2">12SD80</strain>
    </source>
</reference>
<dbReference type="Proteomes" id="UP000235392">
    <property type="component" value="Unassembled WGS sequence"/>
</dbReference>
<proteinExistence type="predicted"/>
<feature type="region of interest" description="Disordered" evidence="1">
    <location>
        <begin position="48"/>
        <end position="71"/>
    </location>
</feature>
<organism evidence="2 3">
    <name type="scientific">Puccinia coronata f. sp. avenae</name>
    <dbReference type="NCBI Taxonomy" id="200324"/>
    <lineage>
        <taxon>Eukaryota</taxon>
        <taxon>Fungi</taxon>
        <taxon>Dikarya</taxon>
        <taxon>Basidiomycota</taxon>
        <taxon>Pucciniomycotina</taxon>
        <taxon>Pucciniomycetes</taxon>
        <taxon>Pucciniales</taxon>
        <taxon>Pucciniaceae</taxon>
        <taxon>Puccinia</taxon>
    </lineage>
</organism>
<protein>
    <submittedName>
        <fullName evidence="2">Uncharacterized protein</fullName>
    </submittedName>
</protein>
<dbReference type="EMBL" id="PGCI01000225">
    <property type="protein sequence ID" value="PLW33226.1"/>
    <property type="molecule type" value="Genomic_DNA"/>
</dbReference>
<comment type="caution">
    <text evidence="2">The sequence shown here is derived from an EMBL/GenBank/DDBJ whole genome shotgun (WGS) entry which is preliminary data.</text>
</comment>
<sequence length="193" mass="21562">MSCIKATLSSASSTPKFSTSICDCCPLGSPSQSDQQDFVLVEVADSMEPDSSWPAPALSPSQCNQQEDSDGPFTESALDAFFEKLMETGEFQGFLTPEQLGQVIYRLEFTCGFSAPRPINYHHGLHRLRAEDPLSYCLLEEWARSRRGHSDQCLPDYIAIRGTTRYGQDHTFVGFFITAACTWKLIHQVAKYD</sequence>